<protein>
    <submittedName>
        <fullName evidence="1">Uncharacterized protein</fullName>
    </submittedName>
</protein>
<dbReference type="AlphaFoldDB" id="A0A4Y2AEN7"/>
<name>A0A4Y2AEN7_ARAVE</name>
<comment type="caution">
    <text evidence="1">The sequence shown here is derived from an EMBL/GenBank/DDBJ whole genome shotgun (WGS) entry which is preliminary data.</text>
</comment>
<reference evidence="1 2" key="1">
    <citation type="journal article" date="2019" name="Sci. Rep.">
        <title>Orb-weaving spider Araneus ventricosus genome elucidates the spidroin gene catalogue.</title>
        <authorList>
            <person name="Kono N."/>
            <person name="Nakamura H."/>
            <person name="Ohtoshi R."/>
            <person name="Moran D.A.P."/>
            <person name="Shinohara A."/>
            <person name="Yoshida Y."/>
            <person name="Fujiwara M."/>
            <person name="Mori M."/>
            <person name="Tomita M."/>
            <person name="Arakawa K."/>
        </authorList>
    </citation>
    <scope>NUCLEOTIDE SEQUENCE [LARGE SCALE GENOMIC DNA]</scope>
</reference>
<gene>
    <name evidence="1" type="ORF">AVEN_143376_1</name>
</gene>
<dbReference type="Proteomes" id="UP000499080">
    <property type="component" value="Unassembled WGS sequence"/>
</dbReference>
<evidence type="ECO:0000313" key="1">
    <source>
        <dbReference type="EMBL" id="GBL78077.1"/>
    </source>
</evidence>
<sequence length="104" mass="12126">MKRSKRNCDEPVQTRPEAQLLQGKIMPLIWWNFKGIICFQYVLLKTRVIKEKCPESANQLEIMFPMTTNHEHPSKKIIGIEMRNVVTSIMKPGCCDIKLSSCFR</sequence>
<proteinExistence type="predicted"/>
<evidence type="ECO:0000313" key="2">
    <source>
        <dbReference type="Proteomes" id="UP000499080"/>
    </source>
</evidence>
<accession>A0A4Y2AEN7</accession>
<dbReference type="EMBL" id="BGPR01000014">
    <property type="protein sequence ID" value="GBL78077.1"/>
    <property type="molecule type" value="Genomic_DNA"/>
</dbReference>
<keyword evidence="2" id="KW-1185">Reference proteome</keyword>
<organism evidence="1 2">
    <name type="scientific">Araneus ventricosus</name>
    <name type="common">Orbweaver spider</name>
    <name type="synonym">Epeira ventricosa</name>
    <dbReference type="NCBI Taxonomy" id="182803"/>
    <lineage>
        <taxon>Eukaryota</taxon>
        <taxon>Metazoa</taxon>
        <taxon>Ecdysozoa</taxon>
        <taxon>Arthropoda</taxon>
        <taxon>Chelicerata</taxon>
        <taxon>Arachnida</taxon>
        <taxon>Araneae</taxon>
        <taxon>Araneomorphae</taxon>
        <taxon>Entelegynae</taxon>
        <taxon>Araneoidea</taxon>
        <taxon>Araneidae</taxon>
        <taxon>Araneus</taxon>
    </lineage>
</organism>